<dbReference type="EMBL" id="CP011071">
    <property type="protein sequence ID" value="AKA36173.1"/>
    <property type="molecule type" value="Genomic_DNA"/>
</dbReference>
<evidence type="ECO:0008006" key="4">
    <source>
        <dbReference type="Google" id="ProtNLM"/>
    </source>
</evidence>
<proteinExistence type="predicted"/>
<dbReference type="Proteomes" id="UP000032726">
    <property type="component" value="Chromosome"/>
</dbReference>
<evidence type="ECO:0000256" key="1">
    <source>
        <dbReference type="SAM" id="SignalP"/>
    </source>
</evidence>
<evidence type="ECO:0000313" key="2">
    <source>
        <dbReference type="EMBL" id="AKA36173.1"/>
    </source>
</evidence>
<dbReference type="RefSeq" id="WP_045802744.1">
    <property type="nucleotide sequence ID" value="NZ_CP011071.1"/>
</dbReference>
<accession>A0A0D5YWE0</accession>
<dbReference type="HOGENOM" id="CLU_887655_0_0_10"/>
<keyword evidence="1" id="KW-0732">Signal</keyword>
<evidence type="ECO:0000313" key="3">
    <source>
        <dbReference type="Proteomes" id="UP000032726"/>
    </source>
</evidence>
<gene>
    <name evidence="2" type="ORF">VC82_2611</name>
</gene>
<name>A0A0D5YWE0_9FLAO</name>
<organism evidence="2 3">
    <name type="scientific">Flagellimonas lutaonensis</name>
    <dbReference type="NCBI Taxonomy" id="516051"/>
    <lineage>
        <taxon>Bacteria</taxon>
        <taxon>Pseudomonadati</taxon>
        <taxon>Bacteroidota</taxon>
        <taxon>Flavobacteriia</taxon>
        <taxon>Flavobacteriales</taxon>
        <taxon>Flavobacteriaceae</taxon>
        <taxon>Flagellimonas</taxon>
    </lineage>
</organism>
<keyword evidence="3" id="KW-1185">Reference proteome</keyword>
<feature type="signal peptide" evidence="1">
    <location>
        <begin position="1"/>
        <end position="19"/>
    </location>
</feature>
<sequence length="302" mass="35013">MVKNYLVLFVGFCSMVGMAQSPRLFKVEDFDLKGPVKTCEVVTDYGKEIFEFNDEGILVKSTTQYNEQDQDITYYMIGNGHLSEKRMESFKDNVLDKATSMANFYEVDTTQNKVVSEKIVSYDKNFVEHQEYRYDESGRLVGIISSHLDGVDETNITYEVYQNERTESHFLNGVLEKTIRVSENEQGKTVLTKEFVDGNPDTATEQKYDATGKLVSEELFDYDEANKRFKSREKHIFGYDAEGVLTEETIIRGAARSKKEYIFQFDSHKPKNWVKKIVLPDNDYTTRKIEYYLVAEEAEKPE</sequence>
<reference evidence="2 3" key="1">
    <citation type="submission" date="2015-03" db="EMBL/GenBank/DDBJ databases">
        <title>Complete genome sequence of Muricauda lutaonensis CC-HSB-11T, isolated from a coastal hot spring.</title>
        <authorList>
            <person name="Kim K.M."/>
        </authorList>
    </citation>
    <scope>NUCLEOTIDE SEQUENCE [LARGE SCALE GENOMIC DNA]</scope>
    <source>
        <strain evidence="2 3">CC-HSB-11</strain>
    </source>
</reference>
<dbReference type="KEGG" id="mlt:VC82_2611"/>
<dbReference type="AlphaFoldDB" id="A0A0D5YWE0"/>
<feature type="chain" id="PRO_5002300500" description="YD repeat-containing protein" evidence="1">
    <location>
        <begin position="20"/>
        <end position="302"/>
    </location>
</feature>
<dbReference type="STRING" id="516051.VC82_2611"/>
<protein>
    <recommendedName>
        <fullName evidence="4">YD repeat-containing protein</fullName>
    </recommendedName>
</protein>
<dbReference type="OrthoDB" id="1414892at2"/>